<sequence length="76" mass="8282">MTTHSSSHIFESFALRESANNDNCVYVILLANALGKGHGTPSLRLGIHQVGHTEEYEGSDGKTEWTGFGDDEDSKD</sequence>
<dbReference type="EMBL" id="UZAE01013574">
    <property type="protein sequence ID" value="VDO10432.1"/>
    <property type="molecule type" value="Genomic_DNA"/>
</dbReference>
<keyword evidence="3" id="KW-1185">Reference proteome</keyword>
<feature type="compositionally biased region" description="Basic and acidic residues" evidence="1">
    <location>
        <begin position="53"/>
        <end position="63"/>
    </location>
</feature>
<evidence type="ECO:0000313" key="4">
    <source>
        <dbReference type="WBParaSite" id="HNAJ_0001143901-mRNA-1"/>
    </source>
</evidence>
<evidence type="ECO:0000256" key="1">
    <source>
        <dbReference type="SAM" id="MobiDB-lite"/>
    </source>
</evidence>
<evidence type="ECO:0000313" key="2">
    <source>
        <dbReference type="EMBL" id="VDO10432.1"/>
    </source>
</evidence>
<proteinExistence type="predicted"/>
<accession>A0A0R3TUJ6</accession>
<name>A0A0R3TUJ6_RODNA</name>
<organism evidence="4">
    <name type="scientific">Rodentolepis nana</name>
    <name type="common">Dwarf tapeworm</name>
    <name type="synonym">Hymenolepis nana</name>
    <dbReference type="NCBI Taxonomy" id="102285"/>
    <lineage>
        <taxon>Eukaryota</taxon>
        <taxon>Metazoa</taxon>
        <taxon>Spiralia</taxon>
        <taxon>Lophotrochozoa</taxon>
        <taxon>Platyhelminthes</taxon>
        <taxon>Cestoda</taxon>
        <taxon>Eucestoda</taxon>
        <taxon>Cyclophyllidea</taxon>
        <taxon>Hymenolepididae</taxon>
        <taxon>Rodentolepis</taxon>
    </lineage>
</organism>
<feature type="region of interest" description="Disordered" evidence="1">
    <location>
        <begin position="53"/>
        <end position="76"/>
    </location>
</feature>
<reference evidence="2 3" key="2">
    <citation type="submission" date="2018-11" db="EMBL/GenBank/DDBJ databases">
        <authorList>
            <consortium name="Pathogen Informatics"/>
        </authorList>
    </citation>
    <scope>NUCLEOTIDE SEQUENCE [LARGE SCALE GENOMIC DNA]</scope>
</reference>
<dbReference type="WBParaSite" id="HNAJ_0001143901-mRNA-1">
    <property type="protein sequence ID" value="HNAJ_0001143901-mRNA-1"/>
    <property type="gene ID" value="HNAJ_0001143901"/>
</dbReference>
<dbReference type="OrthoDB" id="6246153at2759"/>
<gene>
    <name evidence="2" type="ORF">HNAJ_LOCUS11429</name>
</gene>
<dbReference type="AlphaFoldDB" id="A0A0R3TUJ6"/>
<dbReference type="Proteomes" id="UP000278807">
    <property type="component" value="Unassembled WGS sequence"/>
</dbReference>
<evidence type="ECO:0000313" key="3">
    <source>
        <dbReference type="Proteomes" id="UP000278807"/>
    </source>
</evidence>
<protein>
    <submittedName>
        <fullName evidence="4">Adipose-secreted signaling protein</fullName>
    </submittedName>
</protein>
<dbReference type="Pfam" id="PF15006">
    <property type="entry name" value="DUF4517"/>
    <property type="match status" value="1"/>
</dbReference>
<dbReference type="InterPro" id="IPR026794">
    <property type="entry name" value="ADISSP"/>
</dbReference>
<reference evidence="4" key="1">
    <citation type="submission" date="2017-02" db="UniProtKB">
        <authorList>
            <consortium name="WormBaseParasite"/>
        </authorList>
    </citation>
    <scope>IDENTIFICATION</scope>
</reference>